<dbReference type="GO" id="GO:0000462">
    <property type="term" value="P:maturation of SSU-rRNA from tricistronic rRNA transcript (SSU-rRNA, 5.8S rRNA, LSU-rRNA)"/>
    <property type="evidence" value="ECO:0000318"/>
    <property type="project" value="GO_Central"/>
</dbReference>
<evidence type="ECO:0000313" key="3">
    <source>
        <dbReference type="Proteomes" id="UP000001548"/>
    </source>
</evidence>
<dbReference type="EMBL" id="AACB03000002">
    <property type="protein sequence ID" value="KAE8304402.1"/>
    <property type="molecule type" value="Genomic_DNA"/>
</dbReference>
<dbReference type="VEuPathDB" id="GiardiaDB:GL50803_5294"/>
<dbReference type="AlphaFoldDB" id="A8BRB4"/>
<comment type="caution">
    <text evidence="2">The sequence shown here is derived from an EMBL/GenBank/DDBJ whole genome shotgun (WGS) entry which is preliminary data.</text>
</comment>
<dbReference type="STRING" id="184922.A8BRB4"/>
<dbReference type="RefSeq" id="XP_001705357.1">
    <property type="nucleotide sequence ID" value="XM_001705305.1"/>
</dbReference>
<dbReference type="GO" id="GO:0000479">
    <property type="term" value="P:endonucleolytic cleavage of tricistronic rRNA transcript (SSU-rRNA, 5.8S rRNA, LSU-rRNA)"/>
    <property type="evidence" value="ECO:0000318"/>
    <property type="project" value="GO_Central"/>
</dbReference>
<dbReference type="GeneID" id="5698235"/>
<evidence type="ECO:0000313" key="2">
    <source>
        <dbReference type="EMBL" id="KAE8304402.1"/>
    </source>
</evidence>
<dbReference type="PANTHER" id="PTHR12858">
    <property type="entry name" value="RIBOSOME BIOGENESIS PROTEIN"/>
    <property type="match status" value="1"/>
</dbReference>
<dbReference type="OMA" id="DEPWEYP"/>
<dbReference type="InterPro" id="IPR007034">
    <property type="entry name" value="BMS1_TSR1_C"/>
</dbReference>
<dbReference type="InterPro" id="IPR039761">
    <property type="entry name" value="Bms1/Tsr1"/>
</dbReference>
<gene>
    <name evidence="2" type="ORF">GL50803_005294</name>
</gene>
<reference evidence="2 3" key="1">
    <citation type="journal article" date="2007" name="Science">
        <title>Genomic minimalism in the early diverging intestinal parasite Giardia lamblia.</title>
        <authorList>
            <person name="Morrison H.G."/>
            <person name="McArthur A.G."/>
            <person name="Gillin F.D."/>
            <person name="Aley S.B."/>
            <person name="Adam R.D."/>
            <person name="Olsen G.J."/>
            <person name="Best A.A."/>
            <person name="Cande W.Z."/>
            <person name="Chen F."/>
            <person name="Cipriano M.J."/>
            <person name="Davids B.J."/>
            <person name="Dawson S.C."/>
            <person name="Elmendorf H.G."/>
            <person name="Hehl A.B."/>
            <person name="Holder M.E."/>
            <person name="Huse S.M."/>
            <person name="Kim U.U."/>
            <person name="Lasek-Nesselquist E."/>
            <person name="Manning G."/>
            <person name="Nigam A."/>
            <person name="Nixon J.E."/>
            <person name="Palm D."/>
            <person name="Passamaneck N.E."/>
            <person name="Prabhu A."/>
            <person name="Reich C.I."/>
            <person name="Reiner D.S."/>
            <person name="Samuelson J."/>
            <person name="Svard S.G."/>
            <person name="Sogin M.L."/>
        </authorList>
    </citation>
    <scope>NUCLEOTIDE SEQUENCE [LARGE SCALE GENOMIC DNA]</scope>
    <source>
        <strain evidence="2 3">WB C6</strain>
    </source>
</reference>
<accession>A8BRB4</accession>
<dbReference type="Proteomes" id="UP000001548">
    <property type="component" value="Unassembled WGS sequence"/>
</dbReference>
<dbReference type="HOGENOM" id="CLU_343053_0_0_1"/>
<organism evidence="2 3">
    <name type="scientific">Giardia intestinalis (strain ATCC 50803 / WB clone C6)</name>
    <name type="common">Giardia lamblia</name>
    <dbReference type="NCBI Taxonomy" id="184922"/>
    <lineage>
        <taxon>Eukaryota</taxon>
        <taxon>Metamonada</taxon>
        <taxon>Diplomonadida</taxon>
        <taxon>Hexamitidae</taxon>
        <taxon>Giardiinae</taxon>
        <taxon>Giardia</taxon>
    </lineage>
</organism>
<dbReference type="SMART" id="SM01362">
    <property type="entry name" value="DUF663"/>
    <property type="match status" value="1"/>
</dbReference>
<feature type="compositionally biased region" description="Basic and acidic residues" evidence="1">
    <location>
        <begin position="30"/>
        <end position="48"/>
    </location>
</feature>
<dbReference type="PANTHER" id="PTHR12858:SF1">
    <property type="entry name" value="PRE-RRNA-PROCESSING PROTEIN TSR1 HOMOLOG"/>
    <property type="match status" value="1"/>
</dbReference>
<sequence length="826" mass="92576">MRQENKAHRASSTAKSKGKVPAKVRGASVKKTDGKSIRRKLSKEEARLRQQSQNKAKNLTKSMPKYIALLALSAGIDARIVWEQLSTATKCVKVRLPDIATQSAVHVFQGQGYIPIFPDMPHTELGLMDCMDSLMHADFFVFIVHAEGVSDMGRLVIQAAHALHFNQPQVVLGLSTSTAVSHALDKAFTATFEILGCNTETFTDLGMRPVSGNAPPLSGISNRQKKFIRELFHPDAHVIAPYDVSRHGDSLMRYLSNTVVSVEQTRPGWISKRPVVPIIGYEFKEIDSETQAVRFDVVGWLSGQLPLTANQNAYLQSVGACKILNIDTINVLNPAFLCDDKYAIYVRSFQHLQTRSKDAEGCEQRSGVAAKETVIQTIMEAMRAEEASDSCDTFDATVQALANQEETDTVDEEKIQMGSDYDRKLQYQSDEPWEYPDELDIHPAFELRTLLKGWRGLKSMRTSPWRIASEEVPDGFEGLHHIHQPVQFYDYVRKQQIMGGLTAPGNFLRITLEFISSSHSHLISAGISDEFAPNLEDIYSQYREFLNTLMENVTRNKTVGLCGLYSCENKDSIAHATMSLYGLPSTFGVPDAPPIKPGEEQPLTHEHPFILYVGFRRLYTVPLPSQPLTPTRSKLQRYYHGQESSITLSFVCPMFVEYQNLPPVLAFINKSISPGYCSIKEDFKFCGSGKLTSLDTSFITLQRIVLAGTPFHISKHRVVVRHMFFYPEDVKYFAPVDLYTESNVRGRITQSIGMKGYFKAFFDGKVDHSMAIKLAVYRQAFPTLVSLRFDAGDMLLFEPVAEFFVRRIAATQEELARLAAAPGGDE</sequence>
<dbReference type="GO" id="GO:0003924">
    <property type="term" value="F:GTPase activity"/>
    <property type="evidence" value="ECO:0000318"/>
    <property type="project" value="GO_Central"/>
</dbReference>
<dbReference type="KEGG" id="gla:GL50803_005294"/>
<feature type="region of interest" description="Disordered" evidence="1">
    <location>
        <begin position="1"/>
        <end position="56"/>
    </location>
</feature>
<dbReference type="GO" id="GO:0034511">
    <property type="term" value="F:U3 snoRNA binding"/>
    <property type="evidence" value="ECO:0000318"/>
    <property type="project" value="GO_Central"/>
</dbReference>
<evidence type="ECO:0000256" key="1">
    <source>
        <dbReference type="SAM" id="MobiDB-lite"/>
    </source>
</evidence>
<dbReference type="GO" id="GO:0005525">
    <property type="term" value="F:GTP binding"/>
    <property type="evidence" value="ECO:0000318"/>
    <property type="project" value="GO_Central"/>
</dbReference>
<name>A8BRB4_GIAIC</name>
<proteinExistence type="predicted"/>
<protein>
    <submittedName>
        <fullName evidence="2">Ribosome biogenesis protein</fullName>
    </submittedName>
</protein>
<dbReference type="Pfam" id="PF04950">
    <property type="entry name" value="RIBIOP_C"/>
    <property type="match status" value="1"/>
</dbReference>
<keyword evidence="3" id="KW-1185">Reference proteome</keyword>